<evidence type="ECO:0000256" key="2">
    <source>
        <dbReference type="ARBA" id="ARBA00022694"/>
    </source>
</evidence>
<evidence type="ECO:0000256" key="1">
    <source>
        <dbReference type="ARBA" id="ARBA00006091"/>
    </source>
</evidence>
<dbReference type="Proteomes" id="UP000694904">
    <property type="component" value="Chromosome 5"/>
</dbReference>
<dbReference type="GeneID" id="108615953"/>
<keyword evidence="4" id="KW-1185">Reference proteome</keyword>
<evidence type="ECO:0000259" key="3">
    <source>
        <dbReference type="Pfam" id="PF09631"/>
    </source>
</evidence>
<dbReference type="Gene3D" id="3.40.1350.10">
    <property type="match status" value="1"/>
</dbReference>
<dbReference type="Pfam" id="PF09631">
    <property type="entry name" value="Sen15"/>
    <property type="match status" value="1"/>
</dbReference>
<reference evidence="4" key="1">
    <citation type="journal article" date="1997" name="Nucleic Acids Res.">
        <title>tRNAscan-SE: a program for improved detection of transfer RNA genes in genomic sequence.</title>
        <authorList>
            <person name="Lowe T.M."/>
            <person name="Eddy S.R."/>
        </authorList>
    </citation>
    <scope>NUCLEOTIDE SEQUENCE [LARGE SCALE GENOMIC DNA]</scope>
</reference>
<evidence type="ECO:0000313" key="5">
    <source>
        <dbReference type="RefSeq" id="XP_017866315.1"/>
    </source>
</evidence>
<dbReference type="InterPro" id="IPR036167">
    <property type="entry name" value="tRNA_intron_Endo_cat-like_sf"/>
</dbReference>
<name>A0ABM1PGH9_DROAR</name>
<feature type="domain" description="tRNA-splicing endonuclease subunit Sen15" evidence="3">
    <location>
        <begin position="20"/>
        <end position="107"/>
    </location>
</feature>
<proteinExistence type="inferred from homology"/>
<organism evidence="4 5">
    <name type="scientific">Drosophila arizonae</name>
    <name type="common">Fruit fly</name>
    <dbReference type="NCBI Taxonomy" id="7263"/>
    <lineage>
        <taxon>Eukaryota</taxon>
        <taxon>Metazoa</taxon>
        <taxon>Ecdysozoa</taxon>
        <taxon>Arthropoda</taxon>
        <taxon>Hexapoda</taxon>
        <taxon>Insecta</taxon>
        <taxon>Pterygota</taxon>
        <taxon>Neoptera</taxon>
        <taxon>Endopterygota</taxon>
        <taxon>Diptera</taxon>
        <taxon>Brachycera</taxon>
        <taxon>Muscomorpha</taxon>
        <taxon>Ephydroidea</taxon>
        <taxon>Drosophilidae</taxon>
        <taxon>Drosophila</taxon>
    </lineage>
</organism>
<sequence length="111" mass="12783">MNLDAILPDLSALKRALANLVYKDLSNNERLRHIEPHFDSSCDVFYWSAQNVEQQNSVAYLPMEHAKDLDFELIRRVQEKLSNYIVIVAIVDNTGNILYYQITEGLNENGI</sequence>
<reference evidence="5" key="3">
    <citation type="submission" date="2025-08" db="UniProtKB">
        <authorList>
            <consortium name="RefSeq"/>
        </authorList>
    </citation>
    <scope>IDENTIFICATION</scope>
    <source>
        <tissue evidence="5">Whole organism</tissue>
    </source>
</reference>
<protein>
    <submittedName>
        <fullName evidence="5">Uncharacterized protein LOC108615953</fullName>
    </submittedName>
</protein>
<accession>A0ABM1PGH9</accession>
<dbReference type="RefSeq" id="XP_017866315.1">
    <property type="nucleotide sequence ID" value="XM_018010826.1"/>
</dbReference>
<keyword evidence="2" id="KW-0819">tRNA processing</keyword>
<reference evidence="4" key="2">
    <citation type="journal article" date="2016" name="G3 (Bethesda)">
        <title>Genome Evolution in Three Species of Cactophilic Drosophila.</title>
        <authorList>
            <person name="Sanchez-Flores A."/>
            <person name="Penazola F."/>
            <person name="Carpinteyro-Ponce J."/>
            <person name="Nazario-Yepiz N."/>
            <person name="Abreu-Goodger C."/>
            <person name="Machado C.A."/>
            <person name="Markow T.A."/>
        </authorList>
    </citation>
    <scope>NUCLEOTIDE SEQUENCE [LARGE SCALE GENOMIC DNA]</scope>
</reference>
<dbReference type="InterPro" id="IPR011856">
    <property type="entry name" value="tRNA_endonuc-like_dom_sf"/>
</dbReference>
<dbReference type="InterPro" id="IPR018593">
    <property type="entry name" value="tRNA-endonuc_su_Sen15"/>
</dbReference>
<evidence type="ECO:0000313" key="4">
    <source>
        <dbReference type="Proteomes" id="UP000694904"/>
    </source>
</evidence>
<comment type="similarity">
    <text evidence="1">Belongs to the SEN15 family.</text>
</comment>
<dbReference type="SUPFAM" id="SSF53032">
    <property type="entry name" value="tRNA-intron endonuclease catalytic domain-like"/>
    <property type="match status" value="1"/>
</dbReference>
<gene>
    <name evidence="5" type="primary">LOC108615953</name>
</gene>